<reference evidence="7 8" key="1">
    <citation type="submission" date="2022-02" db="EMBL/GenBank/DDBJ databases">
        <title>Uncovering new skin microbiome diversity through culturing and metagenomics.</title>
        <authorList>
            <person name="Conlan S."/>
            <person name="Deming C."/>
            <person name="Nisc Comparative Sequencing Program N."/>
            <person name="Segre J.A."/>
        </authorList>
    </citation>
    <scope>NUCLEOTIDE SEQUENCE [LARGE SCALE GENOMIC DNA]</scope>
    <source>
        <strain evidence="7 8">ACRQZ</strain>
    </source>
</reference>
<organism evidence="7 8">
    <name type="scientific">Arsenicicoccus bolidensis</name>
    <dbReference type="NCBI Taxonomy" id="229480"/>
    <lineage>
        <taxon>Bacteria</taxon>
        <taxon>Bacillati</taxon>
        <taxon>Actinomycetota</taxon>
        <taxon>Actinomycetes</taxon>
        <taxon>Micrococcales</taxon>
        <taxon>Intrasporangiaceae</taxon>
        <taxon>Arsenicicoccus</taxon>
    </lineage>
</organism>
<dbReference type="PANTHER" id="PTHR42934:SF2">
    <property type="entry name" value="GLYCOLATE OXIDASE SUBUNIT GLCD"/>
    <property type="match status" value="1"/>
</dbReference>
<dbReference type="Gene3D" id="1.10.45.10">
    <property type="entry name" value="Vanillyl-alcohol Oxidase, Chain A, domain 4"/>
    <property type="match status" value="1"/>
</dbReference>
<evidence type="ECO:0000259" key="6">
    <source>
        <dbReference type="PROSITE" id="PS51387"/>
    </source>
</evidence>
<sequence length="499" mass="51594">MTIATLLDLLPADRVITDPSRLVSYAHDDAEWAPSAPPLAVVRPRSTDEVATLVRWCRDHAVPVVPRGAGTGLSGGANATAGSVVVSFEAMTAIREIDQRERLAVVEPGVVNDDLRAEAARHGLWYPPDPASSPWSTIGGNVATNAGGVCCVKYGVTGDYVLGLEVVTGTGEVVRLGRRTAKGVAGLDLCSLMVGSEGTLGIITEITLRLRPSRPAERTIAGQFEDVSAAGRAVAAIGASGVIPSALELVDRHCLEAVDRWKNMGLAVDAGALLLARVDSAGATGDHESATILAAMEGAGATFAALSTDDDEAEALFAARRLAYPALERLGPVLTEDVCVPMGAVPEMLDRIVATGERHGVLIANIAHAGDGNLHPLLIVPADDPAATSAAQAAFEDIIGDALDLGGTVTGEHGVGLLKRPGLTREVSPVVAAMQHAVKRALDPHDILNPGKALPDVPAERELSHLPAPGPTPAPDAQNALPNPAPTLVLDDESLEDPR</sequence>
<keyword evidence="2" id="KW-0285">Flavoprotein</keyword>
<dbReference type="Pfam" id="PF02913">
    <property type="entry name" value="FAD-oxidase_C"/>
    <property type="match status" value="1"/>
</dbReference>
<dbReference type="InterPro" id="IPR006094">
    <property type="entry name" value="Oxid_FAD_bind_N"/>
</dbReference>
<comment type="cofactor">
    <cofactor evidence="1">
        <name>FAD</name>
        <dbReference type="ChEBI" id="CHEBI:57692"/>
    </cofactor>
</comment>
<evidence type="ECO:0000256" key="2">
    <source>
        <dbReference type="ARBA" id="ARBA00022630"/>
    </source>
</evidence>
<dbReference type="Pfam" id="PF01565">
    <property type="entry name" value="FAD_binding_4"/>
    <property type="match status" value="1"/>
</dbReference>
<dbReference type="EMBL" id="JAKRCV010000041">
    <property type="protein sequence ID" value="MCG7322649.1"/>
    <property type="molecule type" value="Genomic_DNA"/>
</dbReference>
<evidence type="ECO:0000256" key="3">
    <source>
        <dbReference type="ARBA" id="ARBA00022827"/>
    </source>
</evidence>
<dbReference type="InterPro" id="IPR016171">
    <property type="entry name" value="Vanillyl_alc_oxidase_C-sub2"/>
</dbReference>
<keyword evidence="4" id="KW-0560">Oxidoreductase</keyword>
<dbReference type="InterPro" id="IPR016166">
    <property type="entry name" value="FAD-bd_PCMH"/>
</dbReference>
<evidence type="ECO:0000256" key="4">
    <source>
        <dbReference type="ARBA" id="ARBA00023002"/>
    </source>
</evidence>
<accession>A0ABS9Q446</accession>
<dbReference type="Gene3D" id="3.30.70.2740">
    <property type="match status" value="1"/>
</dbReference>
<feature type="compositionally biased region" description="Acidic residues" evidence="5">
    <location>
        <begin position="490"/>
        <end position="499"/>
    </location>
</feature>
<evidence type="ECO:0000313" key="7">
    <source>
        <dbReference type="EMBL" id="MCG7322649.1"/>
    </source>
</evidence>
<evidence type="ECO:0000256" key="1">
    <source>
        <dbReference type="ARBA" id="ARBA00001974"/>
    </source>
</evidence>
<keyword evidence="3" id="KW-0274">FAD</keyword>
<dbReference type="InterPro" id="IPR016164">
    <property type="entry name" value="FAD-linked_Oxase-like_C"/>
</dbReference>
<gene>
    <name evidence="7" type="ORF">MHL29_12250</name>
</gene>
<dbReference type="InterPro" id="IPR036318">
    <property type="entry name" value="FAD-bd_PCMH-like_sf"/>
</dbReference>
<name>A0ABS9Q446_9MICO</name>
<feature type="region of interest" description="Disordered" evidence="5">
    <location>
        <begin position="443"/>
        <end position="499"/>
    </location>
</feature>
<protein>
    <submittedName>
        <fullName evidence="7">FAD-binding protein</fullName>
    </submittedName>
</protein>
<dbReference type="InterPro" id="IPR051914">
    <property type="entry name" value="FAD-linked_OxidoTrans_Type4"/>
</dbReference>
<dbReference type="Gene3D" id="3.30.465.10">
    <property type="match status" value="1"/>
</dbReference>
<dbReference type="InterPro" id="IPR016169">
    <property type="entry name" value="FAD-bd_PCMH_sub2"/>
</dbReference>
<dbReference type="InterPro" id="IPR004113">
    <property type="entry name" value="FAD-bd_oxidored_4_C"/>
</dbReference>
<dbReference type="PANTHER" id="PTHR42934">
    <property type="entry name" value="GLYCOLATE OXIDASE SUBUNIT GLCD"/>
    <property type="match status" value="1"/>
</dbReference>
<dbReference type="SUPFAM" id="SSF56176">
    <property type="entry name" value="FAD-binding/transporter-associated domain-like"/>
    <property type="match status" value="1"/>
</dbReference>
<dbReference type="RefSeq" id="WP_239264953.1">
    <property type="nucleotide sequence ID" value="NZ_JAKRCV010000041.1"/>
</dbReference>
<feature type="domain" description="FAD-binding PCMH-type" evidence="6">
    <location>
        <begin position="34"/>
        <end position="213"/>
    </location>
</feature>
<dbReference type="Proteomes" id="UP001521931">
    <property type="component" value="Unassembled WGS sequence"/>
</dbReference>
<evidence type="ECO:0000313" key="8">
    <source>
        <dbReference type="Proteomes" id="UP001521931"/>
    </source>
</evidence>
<comment type="caution">
    <text evidence="7">The sequence shown here is derived from an EMBL/GenBank/DDBJ whole genome shotgun (WGS) entry which is preliminary data.</text>
</comment>
<dbReference type="PROSITE" id="PS51387">
    <property type="entry name" value="FAD_PCMH"/>
    <property type="match status" value="1"/>
</dbReference>
<keyword evidence="8" id="KW-1185">Reference proteome</keyword>
<evidence type="ECO:0000256" key="5">
    <source>
        <dbReference type="SAM" id="MobiDB-lite"/>
    </source>
</evidence>
<dbReference type="SUPFAM" id="SSF55103">
    <property type="entry name" value="FAD-linked oxidases, C-terminal domain"/>
    <property type="match status" value="1"/>
</dbReference>
<proteinExistence type="predicted"/>